<reference evidence="4" key="1">
    <citation type="submission" date="2021-07" db="EMBL/GenBank/DDBJ databases">
        <title>Candidatus Kaistella beijingensis sp. nov. isolated from a municipal wastewater treatment plant is involved in sludge foaming.</title>
        <authorList>
            <person name="Song Y."/>
            <person name="Liu S.-J."/>
        </authorList>
    </citation>
    <scope>NUCLEOTIDE SEQUENCE</scope>
    <source>
        <strain evidence="4">DSM 43998</strain>
    </source>
</reference>
<dbReference type="InterPro" id="IPR002539">
    <property type="entry name" value="MaoC-like_dom"/>
</dbReference>
<evidence type="ECO:0000313" key="5">
    <source>
        <dbReference type="Proteomes" id="UP000887023"/>
    </source>
</evidence>
<gene>
    <name evidence="4" type="ORF">KV203_07150</name>
</gene>
<dbReference type="EMBL" id="CP079105">
    <property type="protein sequence ID" value="QXQ15115.1"/>
    <property type="molecule type" value="Genomic_DNA"/>
</dbReference>
<sequence length="341" mass="36535">MTTTLDVTAHSQSKLGLRYRDEDSYEVGREKVREYARAVQDRNQAHWDEAAAAELGLSGLITPTTFMSIPAMMANRRLFEKILVGYEAFVQTDQVFEFYAPVVSGDRVTTDVELSGVRNIAGKDLLTVTNTFTDEADRVVQVMHTTVAGLTGADVEPGIRESVKGVLAHGLELDQSDEPAVIDEPAPVGPVATDSVTRTSRTSIRFDDAQIGAELPPRIARVARGDLVNYAGVAGDANPIHWNDDIAIRIGLPGVIAHGMLTIGYCAGFVNAWSGDPAALTKFTARLSNTVLVDADDGSEIEYTGKIKSLDPESRSALVAISAKSGGKKIFGLATATVRLS</sequence>
<comment type="similarity">
    <text evidence="1">Belongs to the enoyl-CoA hydratase/isomerase family.</text>
</comment>
<name>A0ABX8SB82_9ACTN</name>
<accession>A0ABX8SB82</accession>
<dbReference type="NCBIfam" id="NF040620">
    <property type="entry name" value="fused_HadA_HadB"/>
    <property type="match status" value="1"/>
</dbReference>
<dbReference type="CDD" id="cd03441">
    <property type="entry name" value="R_hydratase_like"/>
    <property type="match status" value="1"/>
</dbReference>
<evidence type="ECO:0000259" key="3">
    <source>
        <dbReference type="Pfam" id="PF13452"/>
    </source>
</evidence>
<proteinExistence type="inferred from homology"/>
<dbReference type="RefSeq" id="WP_066473171.1">
    <property type="nucleotide sequence ID" value="NZ_CBCRUZ010000013.1"/>
</dbReference>
<dbReference type="Gene3D" id="3.10.129.10">
    <property type="entry name" value="Hotdog Thioesterase"/>
    <property type="match status" value="2"/>
</dbReference>
<dbReference type="SUPFAM" id="SSF54637">
    <property type="entry name" value="Thioesterase/thiol ester dehydrase-isomerase"/>
    <property type="match status" value="2"/>
</dbReference>
<dbReference type="InterPro" id="IPR029069">
    <property type="entry name" value="HotDog_dom_sf"/>
</dbReference>
<dbReference type="InterPro" id="IPR039569">
    <property type="entry name" value="FAS1-like_DH_region"/>
</dbReference>
<feature type="domain" description="FAS1-like dehydratase" evidence="3">
    <location>
        <begin position="15"/>
        <end position="140"/>
    </location>
</feature>
<evidence type="ECO:0000259" key="2">
    <source>
        <dbReference type="Pfam" id="PF01575"/>
    </source>
</evidence>
<protein>
    <submittedName>
        <fullName evidence="4">MaoC family dehydratase N-terminal domain-containing protein</fullName>
    </submittedName>
</protein>
<dbReference type="PANTHER" id="PTHR43841:SF3">
    <property type="entry name" value="(3R)-HYDROXYACYL-ACP DEHYDRATASE SUBUNIT HADB"/>
    <property type="match status" value="1"/>
</dbReference>
<dbReference type="PANTHER" id="PTHR43841">
    <property type="entry name" value="3-HYDROXYACYL-THIOESTER DEHYDRATASE HTDX-RELATED"/>
    <property type="match status" value="1"/>
</dbReference>
<organism evidence="4 5">
    <name type="scientific">Skermania pinensis</name>
    <dbReference type="NCBI Taxonomy" id="39122"/>
    <lineage>
        <taxon>Bacteria</taxon>
        <taxon>Bacillati</taxon>
        <taxon>Actinomycetota</taxon>
        <taxon>Actinomycetes</taxon>
        <taxon>Mycobacteriales</taxon>
        <taxon>Gordoniaceae</taxon>
        <taxon>Skermania</taxon>
    </lineage>
</organism>
<evidence type="ECO:0000256" key="1">
    <source>
        <dbReference type="ARBA" id="ARBA00005254"/>
    </source>
</evidence>
<dbReference type="Pfam" id="PF13452">
    <property type="entry name" value="FAS1_DH_region"/>
    <property type="match status" value="1"/>
</dbReference>
<evidence type="ECO:0000313" key="4">
    <source>
        <dbReference type="EMBL" id="QXQ15115.1"/>
    </source>
</evidence>
<dbReference type="Pfam" id="PF01575">
    <property type="entry name" value="MaoC_dehydratas"/>
    <property type="match status" value="1"/>
</dbReference>
<dbReference type="Proteomes" id="UP000887023">
    <property type="component" value="Chromosome"/>
</dbReference>
<feature type="domain" description="MaoC-like" evidence="2">
    <location>
        <begin position="221"/>
        <end position="308"/>
    </location>
</feature>
<keyword evidence="5" id="KW-1185">Reference proteome</keyword>